<dbReference type="PANTHER" id="PTHR24045">
    <property type="match status" value="1"/>
</dbReference>
<gene>
    <name evidence="6" type="ORF">BCR36DRAFT_311631</name>
</gene>
<dbReference type="Pfam" id="PF17101">
    <property type="entry name" value="Stealth_CR1"/>
    <property type="match status" value="1"/>
</dbReference>
<dbReference type="InterPro" id="IPR031358">
    <property type="entry name" value="Stealth_CR1"/>
</dbReference>
<comment type="caution">
    <text evidence="6">The sequence shown here is derived from an EMBL/GenBank/DDBJ whole genome shotgun (WGS) entry which is preliminary data.</text>
</comment>
<dbReference type="Proteomes" id="UP000193719">
    <property type="component" value="Unassembled WGS sequence"/>
</dbReference>
<dbReference type="GO" id="GO:0005794">
    <property type="term" value="C:Golgi apparatus"/>
    <property type="evidence" value="ECO:0007669"/>
    <property type="project" value="TreeGrafter"/>
</dbReference>
<evidence type="ECO:0000256" key="2">
    <source>
        <dbReference type="ARBA" id="ARBA00022679"/>
    </source>
</evidence>
<name>A0A1Y1UTP7_9FUNG</name>
<evidence type="ECO:0000259" key="5">
    <source>
        <dbReference type="Pfam" id="PF17101"/>
    </source>
</evidence>
<evidence type="ECO:0000313" key="6">
    <source>
        <dbReference type="EMBL" id="ORX41393.1"/>
    </source>
</evidence>
<dbReference type="AlphaFoldDB" id="A0A1Y1UTP7"/>
<protein>
    <recommendedName>
        <fullName evidence="8">Stealth protein CR2 conserved region 2 domain-containing protein</fullName>
    </recommendedName>
</protein>
<proteinExistence type="inferred from homology"/>
<evidence type="ECO:0000313" key="7">
    <source>
        <dbReference type="Proteomes" id="UP000193719"/>
    </source>
</evidence>
<accession>A0A1Y1UTP7</accession>
<dbReference type="InterPro" id="IPR021520">
    <property type="entry name" value="Stealth_CR2"/>
</dbReference>
<feature type="domain" description="Stealth protein CR2 conserved region 2" evidence="4">
    <location>
        <begin position="531"/>
        <end position="642"/>
    </location>
</feature>
<dbReference type="PANTHER" id="PTHR24045:SF0">
    <property type="entry name" value="N-ACETYLGLUCOSAMINE-1-PHOSPHOTRANSFERASE SUBUNITS ALPHA_BETA"/>
    <property type="match status" value="1"/>
</dbReference>
<reference evidence="6 7" key="1">
    <citation type="submission" date="2016-08" db="EMBL/GenBank/DDBJ databases">
        <title>Genomes of anaerobic fungi encode conserved fungal cellulosomes for biomass hydrolysis.</title>
        <authorList>
            <consortium name="DOE Joint Genome Institute"/>
            <person name="Haitjema C.H."/>
            <person name="Gilmore S.P."/>
            <person name="Henske J.K."/>
            <person name="Solomon K.V."/>
            <person name="De Groot R."/>
            <person name="Kuo A."/>
            <person name="Mondo S.J."/>
            <person name="Salamov A.A."/>
            <person name="Labutti K."/>
            <person name="Zhao Z."/>
            <person name="Chiniquy J."/>
            <person name="Barry K."/>
            <person name="Brewer H.M."/>
            <person name="Purvine S.O."/>
            <person name="Wright A.T."/>
            <person name="Boxma B."/>
            <person name="Van Alen T."/>
            <person name="Hackstein J.H."/>
            <person name="Baker S.E."/>
            <person name="Grigoriev I.V."/>
            <person name="O'Malley M.A."/>
        </authorList>
    </citation>
    <scope>NUCLEOTIDE SEQUENCE [LARGE SCALE GENOMIC DNA]</scope>
    <source>
        <strain evidence="7">finn</strain>
    </source>
</reference>
<dbReference type="InterPro" id="IPR047141">
    <property type="entry name" value="Stealth"/>
</dbReference>
<sequence>MEKDSLYKGKKTFITNNKENQIDNKKNSKESSRDSSLNEKIHDPDWDIIRSYKGGELEPEWEWAKTISIVYTWVNGNDIDFLDEKSKYNGGYRSFNSRDRSADELRYSIRSLEKYMPWHKGTIYIVTNNQIPKWLDTSNPRIKIIYHQHFIPEFYLPTYDSNVIELFLDKIPNITEYYLYFNDDIFLNNYIHPSFFFTSKTFYPKVYRSRVLTLKKDVVDKVIEENDTRKMFLASKYFTREILREYFDPNFEYRYLLHTVYVIYRDLMEPFRQLFKDEIQLICSDKFRSPFEPHTLYLYQTYLYYATQHEKFPVKLGGQGKASTFIGHPLPKKIDSTVKKYSCEMVPEEISKQYIKFGSITNNYNINLLKFNRFRNDKNILVYNFNDEYSTDISLYQFTEYMISRYPIPSSFEKKDYIDLELAIQPLFEQINKLSDTIENKLPNNYNKKENKKMNEFLKKYQLIMVKNYINNKDSLSPIPSQVSEKEYEEIDFHYYYDPNLRLEEEWEWAKHISFVYYLEKRSKDKNKENRITEEDKLKYSLRSIQKYLPWFKGTIYIITQKQATERNNYFSWLNQNARQIKVVYQNDILPEAFQNTKNRHVVEMYLDRLPGLSEKFIYMKSNQYFINYTHPRYFFNINQYPKFIFKPPVSEERVGLLSEKDQPFYQTHELIKKYFGNSFFRSYRYLYNAPISLYRDIFPPVRELFEEEFYHRMIESRIPSTKDLLPMYLITNYIIYGASQPFYPSYVAGYGEIRKVKPPFLNPDRSVVFYGYDIPSRTVNRNIAVLEHPFSTEMEWNEMKLEELSKSIDYEVMISFVFIKPSKYTSKIKQQFMHFMDNYCKEKSIFEL</sequence>
<reference evidence="6 7" key="2">
    <citation type="submission" date="2016-08" db="EMBL/GenBank/DDBJ databases">
        <title>Pervasive Adenine N6-methylation of Active Genes in Fungi.</title>
        <authorList>
            <consortium name="DOE Joint Genome Institute"/>
            <person name="Mondo S.J."/>
            <person name="Dannebaum R.O."/>
            <person name="Kuo R.C."/>
            <person name="Labutti K."/>
            <person name="Haridas S."/>
            <person name="Kuo A."/>
            <person name="Salamov A."/>
            <person name="Ahrendt S.R."/>
            <person name="Lipzen A."/>
            <person name="Sullivan W."/>
            <person name="Andreopoulos W.B."/>
            <person name="Clum A."/>
            <person name="Lindquist E."/>
            <person name="Daum C."/>
            <person name="Ramamoorthy G.K."/>
            <person name="Gryganskyi A."/>
            <person name="Culley D."/>
            <person name="Magnuson J.K."/>
            <person name="James T.Y."/>
            <person name="O'Malley M.A."/>
            <person name="Stajich J.E."/>
            <person name="Spatafora J.W."/>
            <person name="Visel A."/>
            <person name="Grigoriev I.V."/>
        </authorList>
    </citation>
    <scope>NUCLEOTIDE SEQUENCE [LARGE SCALE GENOMIC DNA]</scope>
    <source>
        <strain evidence="7">finn</strain>
    </source>
</reference>
<feature type="region of interest" description="Disordered" evidence="3">
    <location>
        <begin position="1"/>
        <end position="39"/>
    </location>
</feature>
<keyword evidence="2" id="KW-0808">Transferase</keyword>
<dbReference type="STRING" id="1754191.A0A1Y1UTP7"/>
<feature type="domain" description="Stealth protein CR1 conserved region 1" evidence="5">
    <location>
        <begin position="67"/>
        <end position="92"/>
    </location>
</feature>
<evidence type="ECO:0008006" key="8">
    <source>
        <dbReference type="Google" id="ProtNLM"/>
    </source>
</evidence>
<feature type="domain" description="Stealth protein CR2 conserved region 2" evidence="4">
    <location>
        <begin position="98"/>
        <end position="200"/>
    </location>
</feature>
<comment type="similarity">
    <text evidence="1">Belongs to the stealth family.</text>
</comment>
<organism evidence="6 7">
    <name type="scientific">Piromyces finnis</name>
    <dbReference type="NCBI Taxonomy" id="1754191"/>
    <lineage>
        <taxon>Eukaryota</taxon>
        <taxon>Fungi</taxon>
        <taxon>Fungi incertae sedis</taxon>
        <taxon>Chytridiomycota</taxon>
        <taxon>Chytridiomycota incertae sedis</taxon>
        <taxon>Neocallimastigomycetes</taxon>
        <taxon>Neocallimastigales</taxon>
        <taxon>Neocallimastigaceae</taxon>
        <taxon>Piromyces</taxon>
    </lineage>
</organism>
<evidence type="ECO:0000259" key="4">
    <source>
        <dbReference type="Pfam" id="PF11380"/>
    </source>
</evidence>
<keyword evidence="7" id="KW-1185">Reference proteome</keyword>
<dbReference type="GO" id="GO:0016772">
    <property type="term" value="F:transferase activity, transferring phosphorus-containing groups"/>
    <property type="evidence" value="ECO:0007669"/>
    <property type="project" value="InterPro"/>
</dbReference>
<dbReference type="OrthoDB" id="2126793at2759"/>
<evidence type="ECO:0000256" key="3">
    <source>
        <dbReference type="SAM" id="MobiDB-lite"/>
    </source>
</evidence>
<feature type="compositionally biased region" description="Basic and acidic residues" evidence="3">
    <location>
        <begin position="20"/>
        <end position="39"/>
    </location>
</feature>
<dbReference type="Pfam" id="PF11380">
    <property type="entry name" value="Stealth_CR2"/>
    <property type="match status" value="2"/>
</dbReference>
<evidence type="ECO:0000256" key="1">
    <source>
        <dbReference type="ARBA" id="ARBA00007583"/>
    </source>
</evidence>
<dbReference type="EMBL" id="MCFH01000089">
    <property type="protein sequence ID" value="ORX41393.1"/>
    <property type="molecule type" value="Genomic_DNA"/>
</dbReference>